<evidence type="ECO:0000256" key="3">
    <source>
        <dbReference type="ARBA" id="ARBA00022679"/>
    </source>
</evidence>
<proteinExistence type="inferred from homology"/>
<dbReference type="CDD" id="cd03801">
    <property type="entry name" value="GT4_PimA-like"/>
    <property type="match status" value="1"/>
</dbReference>
<feature type="domain" description="Glycosyltransferase subfamily 4-like N-terminal" evidence="5">
    <location>
        <begin position="17"/>
        <end position="122"/>
    </location>
</feature>
<keyword evidence="3 6" id="KW-0808">Transferase</keyword>
<evidence type="ECO:0000256" key="2">
    <source>
        <dbReference type="ARBA" id="ARBA00022676"/>
    </source>
</evidence>
<sequence>MPDAGDSARSYPVHRISGFKPLRRWLKARAVARRLSRGDVDVIFCDSWKSLERLRPGAVPVACLAHGTEFPPAPSSRKSRRIKRSLFKAGRVLASSHFTAGLLEPYVAKERITVVTPPIDPQPIPSVHAIDGLRQRIGEGEVIATLCRLEPRKGVDRLISALPALLATYPALKLAVGGSGADRTRLKTLAGTLGVADSVAFLGRLSDDEKSALFQEATIFAMPSRREGASVEGFGIVYMEAAWFGTPSLAGLDGGAGDAVQDGVTGRLCDGADQASVTAALLSMLGNPERLAQMGEAARRRASGEIWDRKVADYLGGIVGG</sequence>
<dbReference type="PATRIC" id="fig|1439726.3.peg.3433"/>
<dbReference type="AlphaFoldDB" id="A0A1E3H1J6"/>
<dbReference type="Pfam" id="PF00534">
    <property type="entry name" value="Glycos_transf_1"/>
    <property type="match status" value="1"/>
</dbReference>
<evidence type="ECO:0000259" key="4">
    <source>
        <dbReference type="Pfam" id="PF00534"/>
    </source>
</evidence>
<dbReference type="InterPro" id="IPR028098">
    <property type="entry name" value="Glyco_trans_4-like_N"/>
</dbReference>
<dbReference type="SUPFAM" id="SSF53756">
    <property type="entry name" value="UDP-Glycosyltransferase/glycogen phosphorylase"/>
    <property type="match status" value="1"/>
</dbReference>
<dbReference type="PANTHER" id="PTHR12526">
    <property type="entry name" value="GLYCOSYLTRANSFERASE"/>
    <property type="match status" value="1"/>
</dbReference>
<dbReference type="GO" id="GO:0016757">
    <property type="term" value="F:glycosyltransferase activity"/>
    <property type="evidence" value="ECO:0007669"/>
    <property type="project" value="UniProtKB-KW"/>
</dbReference>
<dbReference type="EMBL" id="MCRJ01000091">
    <property type="protein sequence ID" value="ODN69431.1"/>
    <property type="molecule type" value="Genomic_DNA"/>
</dbReference>
<dbReference type="InterPro" id="IPR001296">
    <property type="entry name" value="Glyco_trans_1"/>
</dbReference>
<dbReference type="EC" id="2.4.1.57" evidence="6"/>
<keyword evidence="7" id="KW-1185">Reference proteome</keyword>
<gene>
    <name evidence="6" type="primary">pimB_3</name>
    <name evidence="6" type="ORF">A6302_03269</name>
</gene>
<comment type="caution">
    <text evidence="6">The sequence shown here is derived from an EMBL/GenBank/DDBJ whole genome shotgun (WGS) entry which is preliminary data.</text>
</comment>
<evidence type="ECO:0000313" key="7">
    <source>
        <dbReference type="Proteomes" id="UP000094622"/>
    </source>
</evidence>
<feature type="domain" description="Glycosyl transferase family 1" evidence="4">
    <location>
        <begin position="139"/>
        <end position="301"/>
    </location>
</feature>
<evidence type="ECO:0000313" key="6">
    <source>
        <dbReference type="EMBL" id="ODN69431.1"/>
    </source>
</evidence>
<keyword evidence="2 6" id="KW-0328">Glycosyltransferase</keyword>
<dbReference type="PANTHER" id="PTHR12526:SF640">
    <property type="entry name" value="COLANIC ACID BIOSYNTHESIS GLYCOSYLTRANSFERASE WCAL-RELATED"/>
    <property type="match status" value="1"/>
</dbReference>
<comment type="similarity">
    <text evidence="1">Belongs to the glycosyltransferase group 1 family. Glycosyltransferase 4 subfamily.</text>
</comment>
<dbReference type="Pfam" id="PF13439">
    <property type="entry name" value="Glyco_transf_4"/>
    <property type="match status" value="1"/>
</dbReference>
<organism evidence="6 7">
    <name type="scientific">Methylobrevis pamukkalensis</name>
    <dbReference type="NCBI Taxonomy" id="1439726"/>
    <lineage>
        <taxon>Bacteria</taxon>
        <taxon>Pseudomonadati</taxon>
        <taxon>Pseudomonadota</taxon>
        <taxon>Alphaproteobacteria</taxon>
        <taxon>Hyphomicrobiales</taxon>
        <taxon>Pleomorphomonadaceae</taxon>
        <taxon>Methylobrevis</taxon>
    </lineage>
</organism>
<name>A0A1E3H1J6_9HYPH</name>
<evidence type="ECO:0000259" key="5">
    <source>
        <dbReference type="Pfam" id="PF13439"/>
    </source>
</evidence>
<dbReference type="Proteomes" id="UP000094622">
    <property type="component" value="Unassembled WGS sequence"/>
</dbReference>
<reference evidence="6 7" key="1">
    <citation type="submission" date="2016-07" db="EMBL/GenBank/DDBJ databases">
        <title>Draft Genome Sequence of Methylobrevis pamukkalensis PK2.</title>
        <authorList>
            <person name="Vasilenko O.V."/>
            <person name="Doronina N.V."/>
            <person name="Shmareva M.N."/>
            <person name="Tarlachkov S.V."/>
            <person name="Mustakhimov I."/>
            <person name="Trotsenko Y.A."/>
        </authorList>
    </citation>
    <scope>NUCLEOTIDE SEQUENCE [LARGE SCALE GENOMIC DNA]</scope>
    <source>
        <strain evidence="6 7">PK2</strain>
    </source>
</reference>
<protein>
    <submittedName>
        <fullName evidence="6">GDP-mannose-dependent alpha-(1-6)-phosphatidylinositol monomannoside mannosyltransferase</fullName>
        <ecNumber evidence="6">2.4.1.57</ecNumber>
    </submittedName>
</protein>
<evidence type="ECO:0000256" key="1">
    <source>
        <dbReference type="ARBA" id="ARBA00009481"/>
    </source>
</evidence>
<dbReference type="Gene3D" id="3.40.50.2000">
    <property type="entry name" value="Glycogen Phosphorylase B"/>
    <property type="match status" value="2"/>
</dbReference>
<accession>A0A1E3H1J6</accession>